<name>A0A3S5AVF7_9PLAT</name>
<proteinExistence type="predicted"/>
<evidence type="ECO:0000256" key="2">
    <source>
        <dbReference type="ARBA" id="ARBA00022679"/>
    </source>
</evidence>
<keyword evidence="5" id="KW-0067">ATP-binding</keyword>
<keyword evidence="8" id="KW-1185">Reference proteome</keyword>
<dbReference type="GO" id="GO:0004674">
    <property type="term" value="F:protein serine/threonine kinase activity"/>
    <property type="evidence" value="ECO:0007669"/>
    <property type="project" value="UniProtKB-KW"/>
</dbReference>
<comment type="caution">
    <text evidence="7">The sequence shown here is derived from an EMBL/GenBank/DDBJ whole genome shotgun (WGS) entry which is preliminary data.</text>
</comment>
<dbReference type="InterPro" id="IPR000719">
    <property type="entry name" value="Prot_kinase_dom"/>
</dbReference>
<evidence type="ECO:0000256" key="5">
    <source>
        <dbReference type="ARBA" id="ARBA00022840"/>
    </source>
</evidence>
<sequence length="148" mass="16798">MRGESLSSLPDQFFIFCSGHVRISDLGLALEIEIGTMVKGRVGTAGYMVCLSSFFTAPEVVKSERYSFSPDWFGLGCIIYEMIMGQAPFRKRKERVKREEVDRRVCEVAEEYTSKFSDASRILCQAVGRCHVSRLFFFLPGLFQIPIS</sequence>
<dbReference type="GO" id="GO:0009966">
    <property type="term" value="P:regulation of signal transduction"/>
    <property type="evidence" value="ECO:0007669"/>
    <property type="project" value="TreeGrafter"/>
</dbReference>
<dbReference type="GO" id="GO:0005737">
    <property type="term" value="C:cytoplasm"/>
    <property type="evidence" value="ECO:0007669"/>
    <property type="project" value="TreeGrafter"/>
</dbReference>
<evidence type="ECO:0000313" key="7">
    <source>
        <dbReference type="EMBL" id="VEL33052.1"/>
    </source>
</evidence>
<dbReference type="Pfam" id="PF00069">
    <property type="entry name" value="Pkinase"/>
    <property type="match status" value="1"/>
</dbReference>
<evidence type="ECO:0000259" key="6">
    <source>
        <dbReference type="PROSITE" id="PS50011"/>
    </source>
</evidence>
<evidence type="ECO:0000256" key="1">
    <source>
        <dbReference type="ARBA" id="ARBA00022527"/>
    </source>
</evidence>
<dbReference type="InterPro" id="IPR011009">
    <property type="entry name" value="Kinase-like_dom_sf"/>
</dbReference>
<keyword evidence="4" id="KW-0418">Kinase</keyword>
<dbReference type="Gene3D" id="1.10.510.10">
    <property type="entry name" value="Transferase(Phosphotransferase) domain 1"/>
    <property type="match status" value="1"/>
</dbReference>
<feature type="domain" description="Protein kinase" evidence="6">
    <location>
        <begin position="1"/>
        <end position="148"/>
    </location>
</feature>
<dbReference type="PANTHER" id="PTHR24355:SF28">
    <property type="entry name" value="G PROTEIN-COUPLED RECEPTOR KINASE 2"/>
    <property type="match status" value="1"/>
</dbReference>
<gene>
    <name evidence="7" type="ORF">PXEA_LOCUS26492</name>
</gene>
<dbReference type="SUPFAM" id="SSF56112">
    <property type="entry name" value="Protein kinase-like (PK-like)"/>
    <property type="match status" value="1"/>
</dbReference>
<evidence type="ECO:0000313" key="8">
    <source>
        <dbReference type="Proteomes" id="UP000784294"/>
    </source>
</evidence>
<dbReference type="AlphaFoldDB" id="A0A3S5AVF7"/>
<dbReference type="EMBL" id="CAAALY010245087">
    <property type="protein sequence ID" value="VEL33052.1"/>
    <property type="molecule type" value="Genomic_DNA"/>
</dbReference>
<dbReference type="GO" id="GO:0005524">
    <property type="term" value="F:ATP binding"/>
    <property type="evidence" value="ECO:0007669"/>
    <property type="project" value="UniProtKB-KW"/>
</dbReference>
<dbReference type="OrthoDB" id="354826at2759"/>
<dbReference type="PANTHER" id="PTHR24355">
    <property type="entry name" value="G PROTEIN-COUPLED RECEPTOR KINASE/RIBOSOMAL PROTEIN S6 KINASE"/>
    <property type="match status" value="1"/>
</dbReference>
<keyword evidence="1" id="KW-0723">Serine/threonine-protein kinase</keyword>
<keyword evidence="3" id="KW-0547">Nucleotide-binding</keyword>
<dbReference type="Proteomes" id="UP000784294">
    <property type="component" value="Unassembled WGS sequence"/>
</dbReference>
<organism evidence="7 8">
    <name type="scientific">Protopolystoma xenopodis</name>
    <dbReference type="NCBI Taxonomy" id="117903"/>
    <lineage>
        <taxon>Eukaryota</taxon>
        <taxon>Metazoa</taxon>
        <taxon>Spiralia</taxon>
        <taxon>Lophotrochozoa</taxon>
        <taxon>Platyhelminthes</taxon>
        <taxon>Monogenea</taxon>
        <taxon>Polyopisthocotylea</taxon>
        <taxon>Polystomatidea</taxon>
        <taxon>Polystomatidae</taxon>
        <taxon>Protopolystoma</taxon>
    </lineage>
</organism>
<reference evidence="7" key="1">
    <citation type="submission" date="2018-11" db="EMBL/GenBank/DDBJ databases">
        <authorList>
            <consortium name="Pathogen Informatics"/>
        </authorList>
    </citation>
    <scope>NUCLEOTIDE SEQUENCE</scope>
</reference>
<dbReference type="PROSITE" id="PS50011">
    <property type="entry name" value="PROTEIN_KINASE_DOM"/>
    <property type="match status" value="1"/>
</dbReference>
<keyword evidence="2" id="KW-0808">Transferase</keyword>
<protein>
    <recommendedName>
        <fullName evidence="6">Protein kinase domain-containing protein</fullName>
    </recommendedName>
</protein>
<evidence type="ECO:0000256" key="4">
    <source>
        <dbReference type="ARBA" id="ARBA00022777"/>
    </source>
</evidence>
<evidence type="ECO:0000256" key="3">
    <source>
        <dbReference type="ARBA" id="ARBA00022741"/>
    </source>
</evidence>
<accession>A0A3S5AVF7</accession>